<feature type="chain" id="PRO_5020977766" evidence="1">
    <location>
        <begin position="22"/>
        <end position="138"/>
    </location>
</feature>
<dbReference type="STRING" id="1033734.GCA_000285535_03325"/>
<dbReference type="Proteomes" id="UP000306477">
    <property type="component" value="Unassembled WGS sequence"/>
</dbReference>
<dbReference type="RefSeq" id="WP_136379850.1">
    <property type="nucleotide sequence ID" value="NZ_SLUB01000019.1"/>
</dbReference>
<proteinExistence type="predicted"/>
<keyword evidence="3" id="KW-1185">Reference proteome</keyword>
<protein>
    <submittedName>
        <fullName evidence="2">Uncharacterized protein</fullName>
    </submittedName>
</protein>
<dbReference type="OrthoDB" id="2989267at2"/>
<dbReference type="AlphaFoldDB" id="A0A4S3PRQ0"/>
<evidence type="ECO:0000256" key="1">
    <source>
        <dbReference type="SAM" id="SignalP"/>
    </source>
</evidence>
<evidence type="ECO:0000313" key="3">
    <source>
        <dbReference type="Proteomes" id="UP000306477"/>
    </source>
</evidence>
<organism evidence="2 3">
    <name type="scientific">Bacillus timonensis</name>
    <dbReference type="NCBI Taxonomy" id="1033734"/>
    <lineage>
        <taxon>Bacteria</taxon>
        <taxon>Bacillati</taxon>
        <taxon>Bacillota</taxon>
        <taxon>Bacilli</taxon>
        <taxon>Bacillales</taxon>
        <taxon>Bacillaceae</taxon>
        <taxon>Bacillus</taxon>
    </lineage>
</organism>
<evidence type="ECO:0000313" key="2">
    <source>
        <dbReference type="EMBL" id="THE12228.1"/>
    </source>
</evidence>
<accession>A0A4S3PRQ0</accession>
<dbReference type="EMBL" id="SLUB01000019">
    <property type="protein sequence ID" value="THE12228.1"/>
    <property type="molecule type" value="Genomic_DNA"/>
</dbReference>
<reference evidence="2 3" key="1">
    <citation type="journal article" date="2019" name="Indoor Air">
        <title>Impacts of indoor surface finishes on bacterial viability.</title>
        <authorList>
            <person name="Hu J."/>
            <person name="Maamar S.B."/>
            <person name="Glawe A.J."/>
            <person name="Gottel N."/>
            <person name="Gilbert J.A."/>
            <person name="Hartmann E.M."/>
        </authorList>
    </citation>
    <scope>NUCLEOTIDE SEQUENCE [LARGE SCALE GENOMIC DNA]</scope>
    <source>
        <strain evidence="2 3">AF060A6</strain>
    </source>
</reference>
<keyword evidence="1" id="KW-0732">Signal</keyword>
<feature type="signal peptide" evidence="1">
    <location>
        <begin position="1"/>
        <end position="21"/>
    </location>
</feature>
<name>A0A4S3PRQ0_9BACI</name>
<comment type="caution">
    <text evidence="2">The sequence shown here is derived from an EMBL/GenBank/DDBJ whole genome shotgun (WGS) entry which is preliminary data.</text>
</comment>
<sequence length="138" mass="15801">MKKIVISLLTLVIFFPFTVGAASKVECPNVGQLENTTIIYKDELLKALETIIPRTFGDGDYLNHYADWEVVTAQPLDEKVAKEYQMSSKYCGQEVADKSWLVTLHFPRWEGKSDVASDGQIFVSKSKDKGWFVWYRNQ</sequence>
<gene>
    <name evidence="2" type="ORF">E1I69_11970</name>
</gene>